<evidence type="ECO:0000313" key="2">
    <source>
        <dbReference type="Proteomes" id="UP000245081"/>
    </source>
</evidence>
<dbReference type="InterPro" id="IPR036390">
    <property type="entry name" value="WH_DNA-bd_sf"/>
</dbReference>
<organism evidence="1 2">
    <name type="scientific">Novimethylophilus kurashikiensis</name>
    <dbReference type="NCBI Taxonomy" id="1825523"/>
    <lineage>
        <taxon>Bacteria</taxon>
        <taxon>Pseudomonadati</taxon>
        <taxon>Pseudomonadota</taxon>
        <taxon>Betaproteobacteria</taxon>
        <taxon>Nitrosomonadales</taxon>
        <taxon>Methylophilaceae</taxon>
        <taxon>Novimethylophilus</taxon>
    </lineage>
</organism>
<dbReference type="RefSeq" id="WP_109013904.1">
    <property type="nucleotide sequence ID" value="NZ_BDOQ01000001.1"/>
</dbReference>
<dbReference type="NCBIfam" id="TIGR02944">
    <property type="entry name" value="suf_reg_Xantho"/>
    <property type="match status" value="1"/>
</dbReference>
<keyword evidence="1" id="KW-0238">DNA-binding</keyword>
<accession>A0A2R5F7S2</accession>
<dbReference type="InterPro" id="IPR011991">
    <property type="entry name" value="ArsR-like_HTH"/>
</dbReference>
<keyword evidence="2" id="KW-1185">Reference proteome</keyword>
<dbReference type="PROSITE" id="PS51197">
    <property type="entry name" value="HTH_RRF2_2"/>
    <property type="match status" value="1"/>
</dbReference>
<dbReference type="PANTHER" id="PTHR33221:SF2">
    <property type="entry name" value="TRANSCRIPTIONAL REGULATOR"/>
    <property type="match status" value="1"/>
</dbReference>
<dbReference type="Pfam" id="PF02082">
    <property type="entry name" value="Rrf2"/>
    <property type="match status" value="1"/>
</dbReference>
<dbReference type="EMBL" id="BDOQ01000001">
    <property type="protein sequence ID" value="GBG12684.1"/>
    <property type="molecule type" value="Genomic_DNA"/>
</dbReference>
<dbReference type="Proteomes" id="UP000245081">
    <property type="component" value="Unassembled WGS sequence"/>
</dbReference>
<evidence type="ECO:0000313" key="1">
    <source>
        <dbReference type="EMBL" id="GBG12684.1"/>
    </source>
</evidence>
<dbReference type="InterPro" id="IPR030489">
    <property type="entry name" value="TR_Rrf2-type_CS"/>
</dbReference>
<dbReference type="InterPro" id="IPR000944">
    <property type="entry name" value="Tscrpt_reg_Rrf2"/>
</dbReference>
<dbReference type="SUPFAM" id="SSF46785">
    <property type="entry name" value="Winged helix' DNA-binding domain"/>
    <property type="match status" value="1"/>
</dbReference>
<dbReference type="OrthoDB" id="9808360at2"/>
<dbReference type="GO" id="GO:0003677">
    <property type="term" value="F:DNA binding"/>
    <property type="evidence" value="ECO:0007669"/>
    <property type="project" value="UniProtKB-KW"/>
</dbReference>
<dbReference type="GO" id="GO:0003700">
    <property type="term" value="F:DNA-binding transcription factor activity"/>
    <property type="evidence" value="ECO:0007669"/>
    <property type="project" value="TreeGrafter"/>
</dbReference>
<name>A0A2R5F7S2_9PROT</name>
<dbReference type="PANTHER" id="PTHR33221">
    <property type="entry name" value="WINGED HELIX-TURN-HELIX TRANSCRIPTIONAL REGULATOR, RRF2 FAMILY"/>
    <property type="match status" value="1"/>
</dbReference>
<comment type="caution">
    <text evidence="1">The sequence shown here is derived from an EMBL/GenBank/DDBJ whole genome shotgun (WGS) entry which is preliminary data.</text>
</comment>
<dbReference type="CDD" id="cd00090">
    <property type="entry name" value="HTH_ARSR"/>
    <property type="match status" value="1"/>
</dbReference>
<gene>
    <name evidence="1" type="ORF">NMK_0216</name>
</gene>
<dbReference type="GO" id="GO:0005829">
    <property type="term" value="C:cytosol"/>
    <property type="evidence" value="ECO:0007669"/>
    <property type="project" value="TreeGrafter"/>
</dbReference>
<dbReference type="Gene3D" id="1.10.10.10">
    <property type="entry name" value="Winged helix-like DNA-binding domain superfamily/Winged helix DNA-binding domain"/>
    <property type="match status" value="1"/>
</dbReference>
<protein>
    <submittedName>
        <fullName evidence="1">DNA-binding protein</fullName>
    </submittedName>
</protein>
<dbReference type="InterPro" id="IPR014290">
    <property type="entry name" value="SUF_FeS_clus_asmbl_reg"/>
</dbReference>
<dbReference type="NCBIfam" id="TIGR00738">
    <property type="entry name" value="rrf2_super"/>
    <property type="match status" value="1"/>
</dbReference>
<proteinExistence type="predicted"/>
<dbReference type="InterPro" id="IPR036388">
    <property type="entry name" value="WH-like_DNA-bd_sf"/>
</dbReference>
<reference evidence="1 2" key="1">
    <citation type="journal article" date="2018" name="Environ. Microbiol.">
        <title>Isolation and genomic characterization of Novimethylophilus kurashikiensis gen. nov. sp. nov., a new lanthanide-dependent methylotrophic species of Methylophilaceae.</title>
        <authorList>
            <person name="Lv H."/>
            <person name="Sahin N."/>
            <person name="Tani A."/>
        </authorList>
    </citation>
    <scope>NUCLEOTIDE SEQUENCE [LARGE SCALE GENOMIC DNA]</scope>
    <source>
        <strain evidence="1 2">La2-4</strain>
    </source>
</reference>
<dbReference type="PROSITE" id="PS01332">
    <property type="entry name" value="HTH_RRF2_1"/>
    <property type="match status" value="1"/>
</dbReference>
<dbReference type="AlphaFoldDB" id="A0A2R5F7S2"/>
<sequence>MLRVSRLADYATVVMAFLAQSPGGSRTAPDIAAATGLEIPTVSKILKRLVRTGLLQSQRGPKGGYQLAQQPEAISLAVIIEAMDDQPMGLTRCSQFLGLCANESSCSVRTNWQRISREIYRQLSAVTLADLVEDMSASRQNPVVTFVSGQSSREGERLGR</sequence>